<dbReference type="InterPro" id="IPR051980">
    <property type="entry name" value="WD_repeat_MORG1"/>
</dbReference>
<dbReference type="PANTHER" id="PTHR22842">
    <property type="entry name" value="WD40 REPEAT PROTEIN"/>
    <property type="match status" value="1"/>
</dbReference>
<dbReference type="EnsemblMetazoa" id="AALB001463-RA">
    <property type="protein sequence ID" value="AALB001463-PA"/>
    <property type="gene ID" value="AALB001463"/>
</dbReference>
<dbReference type="InterPro" id="IPR015943">
    <property type="entry name" value="WD40/YVTN_repeat-like_dom_sf"/>
</dbReference>
<dbReference type="Pfam" id="PF00400">
    <property type="entry name" value="WD40"/>
    <property type="match status" value="3"/>
</dbReference>
<dbReference type="PRINTS" id="PR00320">
    <property type="entry name" value="GPROTEINBRPT"/>
</dbReference>
<evidence type="ECO:0000256" key="2">
    <source>
        <dbReference type="ARBA" id="ARBA00004496"/>
    </source>
</evidence>
<evidence type="ECO:0000313" key="14">
    <source>
        <dbReference type="Proteomes" id="UP000069272"/>
    </source>
</evidence>
<organism evidence="13 14">
    <name type="scientific">Anopheles albimanus</name>
    <name type="common">New world malaria mosquito</name>
    <dbReference type="NCBI Taxonomy" id="7167"/>
    <lineage>
        <taxon>Eukaryota</taxon>
        <taxon>Metazoa</taxon>
        <taxon>Ecdysozoa</taxon>
        <taxon>Arthropoda</taxon>
        <taxon>Hexapoda</taxon>
        <taxon>Insecta</taxon>
        <taxon>Pterygota</taxon>
        <taxon>Neoptera</taxon>
        <taxon>Endopterygota</taxon>
        <taxon>Diptera</taxon>
        <taxon>Nematocera</taxon>
        <taxon>Culicoidea</taxon>
        <taxon>Culicidae</taxon>
        <taxon>Anophelinae</taxon>
        <taxon>Anopheles</taxon>
    </lineage>
</organism>
<dbReference type="InterPro" id="IPR035952">
    <property type="entry name" value="Rhomboid-like_sf"/>
</dbReference>
<evidence type="ECO:0000256" key="11">
    <source>
        <dbReference type="ARBA" id="ARBA00042222"/>
    </source>
</evidence>
<keyword evidence="6" id="KW-0677">Repeat</keyword>
<keyword evidence="14" id="KW-1185">Reference proteome</keyword>
<keyword evidence="7" id="KW-1133">Transmembrane helix</keyword>
<dbReference type="InterPro" id="IPR000073">
    <property type="entry name" value="AB_hydrolase_1"/>
</dbReference>
<dbReference type="CDD" id="cd00200">
    <property type="entry name" value="WD40"/>
    <property type="match status" value="1"/>
</dbReference>
<evidence type="ECO:0000313" key="13">
    <source>
        <dbReference type="EnsemblMetazoa" id="AALB001463-PA"/>
    </source>
</evidence>
<dbReference type="STRING" id="7167.A0A182F4S2"/>
<dbReference type="GO" id="GO:0071013">
    <property type="term" value="C:catalytic step 2 spliceosome"/>
    <property type="evidence" value="ECO:0007669"/>
    <property type="project" value="TreeGrafter"/>
</dbReference>
<dbReference type="InterPro" id="IPR001680">
    <property type="entry name" value="WD40_rpt"/>
</dbReference>
<keyword evidence="4" id="KW-0853">WD repeat</keyword>
<dbReference type="Proteomes" id="UP000069272">
    <property type="component" value="Chromosome 2L"/>
</dbReference>
<dbReference type="SUPFAM" id="SSF53474">
    <property type="entry name" value="alpha/beta-Hydrolases"/>
    <property type="match status" value="1"/>
</dbReference>
<dbReference type="SUPFAM" id="SSF50978">
    <property type="entry name" value="WD40 repeat-like"/>
    <property type="match status" value="1"/>
</dbReference>
<dbReference type="VEuPathDB" id="VectorBase:AALB20_038807"/>
<evidence type="ECO:0000256" key="9">
    <source>
        <dbReference type="ARBA" id="ARBA00038145"/>
    </source>
</evidence>
<accession>A0A182F4S2</accession>
<dbReference type="SMART" id="SM00320">
    <property type="entry name" value="WD40"/>
    <property type="match status" value="6"/>
</dbReference>
<evidence type="ECO:0000256" key="6">
    <source>
        <dbReference type="ARBA" id="ARBA00022737"/>
    </source>
</evidence>
<dbReference type="Pfam" id="PF00561">
    <property type="entry name" value="Abhydrolase_1"/>
    <property type="match status" value="1"/>
</dbReference>
<dbReference type="AlphaFoldDB" id="A0A182F4S2"/>
<evidence type="ECO:0000259" key="12">
    <source>
        <dbReference type="Pfam" id="PF00561"/>
    </source>
</evidence>
<evidence type="ECO:0000256" key="1">
    <source>
        <dbReference type="ARBA" id="ARBA00004141"/>
    </source>
</evidence>
<dbReference type="InterPro" id="IPR029058">
    <property type="entry name" value="AB_hydrolase_fold"/>
</dbReference>
<dbReference type="VEuPathDB" id="VectorBase:AALB20_030342"/>
<dbReference type="PROSITE" id="PS50082">
    <property type="entry name" value="WD_REPEATS_2"/>
    <property type="match status" value="3"/>
</dbReference>
<keyword evidence="5" id="KW-0812">Transmembrane</keyword>
<reference evidence="13" key="2">
    <citation type="submission" date="2022-08" db="UniProtKB">
        <authorList>
            <consortium name="EnsemblMetazoa"/>
        </authorList>
    </citation>
    <scope>IDENTIFICATION</scope>
    <source>
        <strain evidence="13">STECLA/ALBI9_A</strain>
    </source>
</reference>
<comment type="similarity">
    <text evidence="9">Belongs to the WD repeat MORG1 family.</text>
</comment>
<dbReference type="Pfam" id="PF04511">
    <property type="entry name" value="DER1"/>
    <property type="match status" value="1"/>
</dbReference>
<dbReference type="Gene3D" id="3.40.50.1820">
    <property type="entry name" value="alpha/beta hydrolase"/>
    <property type="match status" value="1"/>
</dbReference>
<dbReference type="VEuPathDB" id="VectorBase:AALB001463"/>
<feature type="domain" description="AB hydrolase-1" evidence="12">
    <location>
        <begin position="225"/>
        <end position="437"/>
    </location>
</feature>
<reference evidence="13 14" key="1">
    <citation type="journal article" date="2017" name="G3 (Bethesda)">
        <title>The Physical Genome Mapping of Anopheles albimanus Corrected Scaffold Misassemblies and Identified Interarm Rearrangements in Genus Anopheles.</title>
        <authorList>
            <person name="Artemov G.N."/>
            <person name="Peery A.N."/>
            <person name="Jiang X."/>
            <person name="Tu Z."/>
            <person name="Stegniy V.N."/>
            <person name="Sharakhova M.V."/>
            <person name="Sharakhov I.V."/>
        </authorList>
    </citation>
    <scope>NUCLEOTIDE SEQUENCE [LARGE SCALE GENOMIC DNA]</scope>
    <source>
        <strain evidence="13 14">ALBI9_A</strain>
    </source>
</reference>
<evidence type="ECO:0000256" key="3">
    <source>
        <dbReference type="ARBA" id="ARBA00022490"/>
    </source>
</evidence>
<dbReference type="GO" id="GO:0000398">
    <property type="term" value="P:mRNA splicing, via spliceosome"/>
    <property type="evidence" value="ECO:0007669"/>
    <property type="project" value="TreeGrafter"/>
</dbReference>
<dbReference type="Gene3D" id="2.130.10.10">
    <property type="entry name" value="YVTN repeat-like/Quinoprotein amine dehydrogenase"/>
    <property type="match status" value="1"/>
</dbReference>
<sequence length="748" mass="83857">MSDFATWYNQVPPFTRIWLSATVGLSLVAKFGILPLEYLILQYAPLFYKFQLWRPVTAVLFYPLNPGTGFHFMMNCYFLYNYSLRLESDHYKQKPGDYFYMLFFNWFLCVIIGLLIDLPILMDPMVLSVLYVWCKLNKDVIVNFWFGTRFKAMYLPWVLLGMNMILSSGSIFSLLGILVGHAYYFLKFIYPSELGGPALIETPFFIKRYFPDVHGGTHGFGVPPIYAIDARNHGDSPHSEQHSYEHMVEDMVALYKSIGIERASIIGHSMGGRAMMLLALRYPELVEKAIIVDISPAAGLGTSNTNIPLFLQSMKMIQIDPEATIHQARRIADEQLAKIIAEKPLRDFLITNLVKNEKDGGRFHWRINLESLERNFHTGVAQFPTLTGHRFDGPTLFIAGGRSDYVKPADAPLIKTLFPNSEIKYVKDAGHWVHSEKSAEFAKLLAMVDLVAKRSINCNQGAVRAVRYNVDGSYCFSCGSDKKIKLWNPRTGLLLKTYGGHADEVMDAAGSCESSFIISASLDKSVIYWDVSTGLPVRRLRGHAGGVTCVRFNEDSSIAVSGSKDNTIACWDVRTRKLDPVQTMREAKDCITALVVTEHKIVSASLDGSVRQYDIRAGELVCDTIGVPITYLVQTSDGQCLLAACSDGVIRLIDNDTGELLSEYKGHRVDDYHIECGITGADTKIISGSAEGVAVLWDLLEGNEVRRLRVGNEVVHSLAIHPTKNDLLFARKRHLEVWGHPDEDTDEA</sequence>
<dbReference type="InterPro" id="IPR007599">
    <property type="entry name" value="DER1"/>
</dbReference>
<proteinExistence type="inferred from homology"/>
<evidence type="ECO:0000256" key="4">
    <source>
        <dbReference type="ARBA" id="ARBA00022574"/>
    </source>
</evidence>
<name>A0A182F4S2_ANOAL</name>
<dbReference type="VEuPathDB" id="VectorBase:AALB20_033523"/>
<dbReference type="GO" id="GO:0005737">
    <property type="term" value="C:cytoplasm"/>
    <property type="evidence" value="ECO:0007669"/>
    <property type="project" value="UniProtKB-SubCell"/>
</dbReference>
<dbReference type="PANTHER" id="PTHR22842:SF3">
    <property type="entry name" value="WD REPEAT DOMAIN-CONTAINING PROTEIN 83"/>
    <property type="match status" value="1"/>
</dbReference>
<dbReference type="InterPro" id="IPR036322">
    <property type="entry name" value="WD40_repeat_dom_sf"/>
</dbReference>
<evidence type="ECO:0000256" key="8">
    <source>
        <dbReference type="ARBA" id="ARBA00023136"/>
    </source>
</evidence>
<dbReference type="InterPro" id="IPR020472">
    <property type="entry name" value="WD40_PAC1"/>
</dbReference>
<keyword evidence="3" id="KW-0963">Cytoplasm</keyword>
<keyword evidence="8" id="KW-0472">Membrane</keyword>
<evidence type="ECO:0000256" key="7">
    <source>
        <dbReference type="ARBA" id="ARBA00022989"/>
    </source>
</evidence>
<dbReference type="GO" id="GO:0016020">
    <property type="term" value="C:membrane"/>
    <property type="evidence" value="ECO:0007669"/>
    <property type="project" value="UniProtKB-SubCell"/>
</dbReference>
<dbReference type="FunFam" id="2.130.10.10:FF:000273">
    <property type="entry name" value="WD repeat domain-containing protein 83"/>
    <property type="match status" value="1"/>
</dbReference>
<evidence type="ECO:0000256" key="10">
    <source>
        <dbReference type="ARBA" id="ARBA00040453"/>
    </source>
</evidence>
<protein>
    <recommendedName>
        <fullName evidence="10">WD repeat domain-containing protein 83</fullName>
    </recommendedName>
    <alternativeName>
        <fullName evidence="11">Mitogen-activated protein kinase organizer 1</fullName>
    </alternativeName>
</protein>
<dbReference type="SUPFAM" id="SSF144091">
    <property type="entry name" value="Rhomboid-like"/>
    <property type="match status" value="1"/>
</dbReference>
<comment type="subcellular location">
    <subcellularLocation>
        <location evidence="2">Cytoplasm</location>
    </subcellularLocation>
    <subcellularLocation>
        <location evidence="1">Membrane</location>
        <topology evidence="1">Multi-pass membrane protein</topology>
    </subcellularLocation>
</comment>
<dbReference type="PROSITE" id="PS50294">
    <property type="entry name" value="WD_REPEATS_REGION"/>
    <property type="match status" value="2"/>
</dbReference>
<evidence type="ECO:0000256" key="5">
    <source>
        <dbReference type="ARBA" id="ARBA00022692"/>
    </source>
</evidence>